<feature type="transmembrane region" description="Helical" evidence="1">
    <location>
        <begin position="20"/>
        <end position="43"/>
    </location>
</feature>
<organism evidence="3 4">
    <name type="scientific">Rubroshorea leprosula</name>
    <dbReference type="NCBI Taxonomy" id="152421"/>
    <lineage>
        <taxon>Eukaryota</taxon>
        <taxon>Viridiplantae</taxon>
        <taxon>Streptophyta</taxon>
        <taxon>Embryophyta</taxon>
        <taxon>Tracheophyta</taxon>
        <taxon>Spermatophyta</taxon>
        <taxon>Magnoliopsida</taxon>
        <taxon>eudicotyledons</taxon>
        <taxon>Gunneridae</taxon>
        <taxon>Pentapetalae</taxon>
        <taxon>rosids</taxon>
        <taxon>malvids</taxon>
        <taxon>Malvales</taxon>
        <taxon>Dipterocarpaceae</taxon>
        <taxon>Rubroshorea</taxon>
    </lineage>
</organism>
<feature type="domain" description="Nuclear pore complex protein GP210 Ig-like" evidence="2">
    <location>
        <begin position="2"/>
        <end position="25"/>
    </location>
</feature>
<evidence type="ECO:0000256" key="1">
    <source>
        <dbReference type="SAM" id="Phobius"/>
    </source>
</evidence>
<dbReference type="PANTHER" id="PTHR13304:SF0">
    <property type="entry name" value="GLYCOSYLPHOSPHATIDYLINOSITOL ANCHOR ATTACHMENT 1 PROTEIN"/>
    <property type="match status" value="1"/>
</dbReference>
<keyword evidence="1" id="KW-1133">Transmembrane helix</keyword>
<dbReference type="GO" id="GO:0016255">
    <property type="term" value="P:attachment of GPI anchor to protein"/>
    <property type="evidence" value="ECO:0007669"/>
    <property type="project" value="TreeGrafter"/>
</dbReference>
<dbReference type="Proteomes" id="UP001054252">
    <property type="component" value="Unassembled WGS sequence"/>
</dbReference>
<keyword evidence="1" id="KW-0472">Membrane</keyword>
<dbReference type="AlphaFoldDB" id="A0AAV5LIU8"/>
<evidence type="ECO:0000259" key="2">
    <source>
        <dbReference type="Pfam" id="PF24425"/>
    </source>
</evidence>
<comment type="caution">
    <text evidence="3">The sequence shown here is derived from an EMBL/GenBank/DDBJ whole genome shotgun (WGS) entry which is preliminary data.</text>
</comment>
<name>A0AAV5LIU8_9ROSI</name>
<proteinExistence type="predicted"/>
<dbReference type="InterPro" id="IPR007246">
    <property type="entry name" value="Gaa1"/>
</dbReference>
<accession>A0AAV5LIU8</accession>
<dbReference type="PANTHER" id="PTHR13304">
    <property type="entry name" value="GLYCOSYLPHOSPHATIDYLINOSITOL ANCHOR ATTACHMENT 1 PROTEIN"/>
    <property type="match status" value="1"/>
</dbReference>
<dbReference type="Pfam" id="PF04114">
    <property type="entry name" value="Gaa1"/>
    <property type="match status" value="1"/>
</dbReference>
<dbReference type="InterPro" id="IPR056232">
    <property type="entry name" value="Ig_GP210_15th"/>
</dbReference>
<dbReference type="GO" id="GO:0042765">
    <property type="term" value="C:GPI-anchor transamidase complex"/>
    <property type="evidence" value="ECO:0007669"/>
    <property type="project" value="InterPro"/>
</dbReference>
<evidence type="ECO:0000313" key="4">
    <source>
        <dbReference type="Proteomes" id="UP001054252"/>
    </source>
</evidence>
<protein>
    <recommendedName>
        <fullName evidence="2">Nuclear pore complex protein GP210 Ig-like domain-containing protein</fullName>
    </recommendedName>
</protein>
<reference evidence="3 4" key="1">
    <citation type="journal article" date="2021" name="Commun. Biol.">
        <title>The genome of Shorea leprosula (Dipterocarpaceae) highlights the ecological relevance of drought in aseasonal tropical rainforests.</title>
        <authorList>
            <person name="Ng K.K.S."/>
            <person name="Kobayashi M.J."/>
            <person name="Fawcett J.A."/>
            <person name="Hatakeyama M."/>
            <person name="Paape T."/>
            <person name="Ng C.H."/>
            <person name="Ang C.C."/>
            <person name="Tnah L.H."/>
            <person name="Lee C.T."/>
            <person name="Nishiyama T."/>
            <person name="Sese J."/>
            <person name="O'Brien M.J."/>
            <person name="Copetti D."/>
            <person name="Mohd Noor M.I."/>
            <person name="Ong R.C."/>
            <person name="Putra M."/>
            <person name="Sireger I.Z."/>
            <person name="Indrioko S."/>
            <person name="Kosugi Y."/>
            <person name="Izuno A."/>
            <person name="Isagi Y."/>
            <person name="Lee S.L."/>
            <person name="Shimizu K.K."/>
        </authorList>
    </citation>
    <scope>NUCLEOTIDE SEQUENCE [LARGE SCALE GENOMIC DNA]</scope>
    <source>
        <strain evidence="3">214</strain>
    </source>
</reference>
<sequence length="392" mass="44047">MDAPKDVLTNVPFPLKGYSFSVKFSIVWCTVGVLALLVLPVLAKNTYISKNVIRSIEIIRSPRGDGKEAIVLATPYNSLKSDLGDSFSVDYHVSKFSSMSPPNVEMCHDVKNLYELKGKSITGDFRHAGTMDAALVLKVSDGTEESKDKVSIYAEAFNGQMPNLDLINIVYYLAAHCRQGFRMKVEKIWSQPDCSLLKVWSTIIEYVGEVARSLNRNGSLPSLLSIISKALLHLQVHDLLPLSMSVVRPWVFPQVGHNDFFLRGDRLIEGVIYSVNNLLEKFHQLFLLFLLTSPNKFVSVGVYIIAFVLLIAPLPMVAASVYINANNSNFSLKQDKSTLSPFPAANEHSITVRSWRWLNATKCSALRYCTQSWLFLFPMQMHLYHNKEIGYS</sequence>
<evidence type="ECO:0000313" key="3">
    <source>
        <dbReference type="EMBL" id="GKV37210.1"/>
    </source>
</evidence>
<dbReference type="EMBL" id="BPVZ01000121">
    <property type="protein sequence ID" value="GKV37210.1"/>
    <property type="molecule type" value="Genomic_DNA"/>
</dbReference>
<dbReference type="Pfam" id="PF24425">
    <property type="entry name" value="Ig_GP210_15th"/>
    <property type="match status" value="1"/>
</dbReference>
<gene>
    <name evidence="3" type="ORF">SLEP1_g45267</name>
</gene>
<keyword evidence="4" id="KW-1185">Reference proteome</keyword>
<keyword evidence="1" id="KW-0812">Transmembrane</keyword>
<feature type="transmembrane region" description="Helical" evidence="1">
    <location>
        <begin position="300"/>
        <end position="323"/>
    </location>
</feature>